<accession>A0A2P4R448</accession>
<reference evidence="2" key="1">
    <citation type="submission" date="2018-01" db="EMBL/GenBank/DDBJ databases">
        <title>Genome sequnecing of Lactobacillus formosensis KACC 18721.</title>
        <authorList>
            <person name="Kim S.-J."/>
            <person name="Heo J."/>
        </authorList>
    </citation>
    <scope>NUCLEOTIDE SEQUENCE</scope>
    <source>
        <strain evidence="2">KACC 18721</strain>
    </source>
</reference>
<gene>
    <name evidence="2" type="ORF">C2R26_10960</name>
</gene>
<dbReference type="AlphaFoldDB" id="A0A2P4R448"/>
<evidence type="ECO:0000259" key="1">
    <source>
        <dbReference type="Pfam" id="PF13280"/>
    </source>
</evidence>
<dbReference type="InterPro" id="IPR051534">
    <property type="entry name" value="CBASS_pafABC_assoc_protein"/>
</dbReference>
<dbReference type="PANTHER" id="PTHR34580">
    <property type="match status" value="1"/>
</dbReference>
<dbReference type="InterPro" id="IPR026881">
    <property type="entry name" value="WYL_dom"/>
</dbReference>
<dbReference type="EMBL" id="PPWZ01000092">
    <property type="protein sequence ID" value="POH35955.1"/>
    <property type="molecule type" value="Genomic_DNA"/>
</dbReference>
<name>A0A2P4R448_9LACO</name>
<dbReference type="PANTHER" id="PTHR34580:SF1">
    <property type="entry name" value="PROTEIN PAFC"/>
    <property type="match status" value="1"/>
</dbReference>
<feature type="domain" description="WYL" evidence="1">
    <location>
        <begin position="145"/>
        <end position="209"/>
    </location>
</feature>
<organism evidence="2">
    <name type="scientific">Companilactobacillus formosensis</name>
    <dbReference type="NCBI Taxonomy" id="1617889"/>
    <lineage>
        <taxon>Bacteria</taxon>
        <taxon>Bacillati</taxon>
        <taxon>Bacillota</taxon>
        <taxon>Bacilli</taxon>
        <taxon>Lactobacillales</taxon>
        <taxon>Lactobacillaceae</taxon>
        <taxon>Companilactobacillus</taxon>
    </lineage>
</organism>
<proteinExistence type="predicted"/>
<comment type="caution">
    <text evidence="2">The sequence shown here is derived from an EMBL/GenBank/DDBJ whole genome shotgun (WGS) entry which is preliminary data.</text>
</comment>
<dbReference type="Pfam" id="PF13280">
    <property type="entry name" value="WYL"/>
    <property type="match status" value="1"/>
</dbReference>
<sequence length="321" mass="36739">MKKPMNINERTIDILMKMLQGKRFDAEIVSEDYGVSERTFKRDLSVIRNNSIFADEYYIDYDATKKDYGINSRGKITAATVLAILKILIGSNALNKDELKTVEKQLLNLVDSKEQAKINKLLTTTTESYVPAVNKAILPLIGSFADWINERRKLSFIYTSSIETTDHSKVRSGVPVNMYFANRHFYVMMYLIEKDKTLVYRLDRFQKIDVGQVMNIPADKKPDEGRVLNETYMLGGGNYIHYKFRYFSSKAVALNNVPNSHLSKDDDPNNSKVAIVEGDLFSQGALFWVLSQGTQVKVIEPETLIRDLKETLQKTLNSYKQ</sequence>
<dbReference type="PROSITE" id="PS52050">
    <property type="entry name" value="WYL"/>
    <property type="match status" value="1"/>
</dbReference>
<protein>
    <submittedName>
        <fullName evidence="2">WYL domain-containing protein</fullName>
    </submittedName>
</protein>
<evidence type="ECO:0000313" key="2">
    <source>
        <dbReference type="EMBL" id="POH35955.1"/>
    </source>
</evidence>